<organism evidence="2 3">
    <name type="scientific">Paenibacillus allorhizosphaerae</name>
    <dbReference type="NCBI Taxonomy" id="2849866"/>
    <lineage>
        <taxon>Bacteria</taxon>
        <taxon>Bacillati</taxon>
        <taxon>Bacillota</taxon>
        <taxon>Bacilli</taxon>
        <taxon>Bacillales</taxon>
        <taxon>Paenibacillaceae</taxon>
        <taxon>Paenibacillus</taxon>
    </lineage>
</organism>
<dbReference type="PANTHER" id="PTHR12110:SF41">
    <property type="entry name" value="INOSOSE DEHYDRATASE"/>
    <property type="match status" value="1"/>
</dbReference>
<keyword evidence="3" id="KW-1185">Reference proteome</keyword>
<dbReference type="InterPro" id="IPR013022">
    <property type="entry name" value="Xyl_isomerase-like_TIM-brl"/>
</dbReference>
<evidence type="ECO:0000313" key="2">
    <source>
        <dbReference type="EMBL" id="CAG7616197.1"/>
    </source>
</evidence>
<reference evidence="2 3" key="1">
    <citation type="submission" date="2021-06" db="EMBL/GenBank/DDBJ databases">
        <authorList>
            <person name="Criscuolo A."/>
        </authorList>
    </citation>
    <scope>NUCLEOTIDE SEQUENCE [LARGE SCALE GENOMIC DNA]</scope>
    <source>
        <strain evidence="3">CIP 111802</strain>
    </source>
</reference>
<accession>A0ABM8VAX6</accession>
<protein>
    <submittedName>
        <fullName evidence="2">Inosose dehydratase</fullName>
        <ecNumber evidence="2">4.2.1.44</ecNumber>
    </submittedName>
</protein>
<proteinExistence type="predicted"/>
<comment type="caution">
    <text evidence="2">The sequence shown here is derived from an EMBL/GenBank/DDBJ whole genome shotgun (WGS) entry which is preliminary data.</text>
</comment>
<dbReference type="EMBL" id="CAJVCE010000001">
    <property type="protein sequence ID" value="CAG7616197.1"/>
    <property type="molecule type" value="Genomic_DNA"/>
</dbReference>
<name>A0ABM8VAX6_9BACL</name>
<dbReference type="RefSeq" id="WP_218096639.1">
    <property type="nucleotide sequence ID" value="NZ_CAJVCE010000001.1"/>
</dbReference>
<gene>
    <name evidence="2" type="primary">iolE_2</name>
    <name evidence="2" type="ORF">PAECIP111802_00259</name>
</gene>
<dbReference type="Pfam" id="PF01261">
    <property type="entry name" value="AP_endonuc_2"/>
    <property type="match status" value="1"/>
</dbReference>
<dbReference type="PANTHER" id="PTHR12110">
    <property type="entry name" value="HYDROXYPYRUVATE ISOMERASE"/>
    <property type="match status" value="1"/>
</dbReference>
<feature type="domain" description="Xylose isomerase-like TIM barrel" evidence="1">
    <location>
        <begin position="28"/>
        <end position="242"/>
    </location>
</feature>
<keyword evidence="2" id="KW-0456">Lyase</keyword>
<dbReference type="EC" id="4.2.1.44" evidence="2"/>
<sequence>MERTIAVQTQLWGNSNLDNDFTPIYDDVIRAGYDGVESRFTVLQQKEKLRRYLSENPLQIFALHTSPKAFYDGDIKPEFAELLKDMNGFSIPNLLFSPAKYETMEEERELLHIIDQMGERCADRGIRLSYHNHAWEFEKFGYDLFDAVMEFKHIGIALDTGWLFRAGYPLEATVNRYRERIGYVHLKDTTKEQWKELGTGDANVAETTRILDTLGLDVWTIEQDNSKLHPLESATISLNYFKRQFQS</sequence>
<dbReference type="GO" id="GO:0050114">
    <property type="term" value="F:myo-inosose-2 dehydratase activity"/>
    <property type="evidence" value="ECO:0007669"/>
    <property type="project" value="UniProtKB-EC"/>
</dbReference>
<evidence type="ECO:0000259" key="1">
    <source>
        <dbReference type="Pfam" id="PF01261"/>
    </source>
</evidence>
<dbReference type="Proteomes" id="UP000730618">
    <property type="component" value="Unassembled WGS sequence"/>
</dbReference>
<dbReference type="InterPro" id="IPR050312">
    <property type="entry name" value="IolE/XylAMocC-like"/>
</dbReference>
<evidence type="ECO:0000313" key="3">
    <source>
        <dbReference type="Proteomes" id="UP000730618"/>
    </source>
</evidence>